<keyword evidence="3" id="KW-0862">Zinc</keyword>
<evidence type="ECO:0000256" key="4">
    <source>
        <dbReference type="PROSITE-ProRule" id="PRU00175"/>
    </source>
</evidence>
<keyword evidence="7" id="KW-1185">Reference proteome</keyword>
<evidence type="ECO:0000313" key="7">
    <source>
        <dbReference type="Proteomes" id="UP000298663"/>
    </source>
</evidence>
<name>A0A4V6A248_STECR</name>
<dbReference type="PROSITE" id="PS50089">
    <property type="entry name" value="ZF_RING_2"/>
    <property type="match status" value="1"/>
</dbReference>
<feature type="domain" description="RING-type" evidence="5">
    <location>
        <begin position="27"/>
        <end position="70"/>
    </location>
</feature>
<dbReference type="AlphaFoldDB" id="A0A4V6A248"/>
<evidence type="ECO:0000313" key="6">
    <source>
        <dbReference type="EMBL" id="TKR77795.1"/>
    </source>
</evidence>
<evidence type="ECO:0000256" key="3">
    <source>
        <dbReference type="ARBA" id="ARBA00022833"/>
    </source>
</evidence>
<sequence length="158" mass="18526">MFSCVRSMSDGSYRNKYETLVEQTFTCQRCLRRTRHSKRLRCGHSICFDCVYESLDLRLCFLTFVKCPLCFKTTYRSPATLKDSYAEADFEDAWDLLQAEENNRQYLEQRRDSERNGSDFAWDFSGMLDDDEAGFNGTPQKKKTIVAVYIESHRNVSL</sequence>
<organism evidence="6 7">
    <name type="scientific">Steinernema carpocapsae</name>
    <name type="common">Entomopathogenic nematode</name>
    <dbReference type="NCBI Taxonomy" id="34508"/>
    <lineage>
        <taxon>Eukaryota</taxon>
        <taxon>Metazoa</taxon>
        <taxon>Ecdysozoa</taxon>
        <taxon>Nematoda</taxon>
        <taxon>Chromadorea</taxon>
        <taxon>Rhabditida</taxon>
        <taxon>Tylenchina</taxon>
        <taxon>Panagrolaimomorpha</taxon>
        <taxon>Strongyloidoidea</taxon>
        <taxon>Steinernematidae</taxon>
        <taxon>Steinernema</taxon>
    </lineage>
</organism>
<keyword evidence="2 4" id="KW-0863">Zinc-finger</keyword>
<keyword evidence="1" id="KW-0479">Metal-binding</keyword>
<dbReference type="Gene3D" id="3.30.40.10">
    <property type="entry name" value="Zinc/RING finger domain, C3HC4 (zinc finger)"/>
    <property type="match status" value="1"/>
</dbReference>
<protein>
    <recommendedName>
        <fullName evidence="5">RING-type domain-containing protein</fullName>
    </recommendedName>
</protein>
<reference evidence="6 7" key="2">
    <citation type="journal article" date="2019" name="G3 (Bethesda)">
        <title>Hybrid Assembly of the Genome of the Entomopathogenic Nematode Steinernema carpocapsae Identifies the X-Chromosome.</title>
        <authorList>
            <person name="Serra L."/>
            <person name="Macchietto M."/>
            <person name="Macias-Munoz A."/>
            <person name="McGill C.J."/>
            <person name="Rodriguez I.M."/>
            <person name="Rodriguez B."/>
            <person name="Murad R."/>
            <person name="Mortazavi A."/>
        </authorList>
    </citation>
    <scope>NUCLEOTIDE SEQUENCE [LARGE SCALE GENOMIC DNA]</scope>
    <source>
        <strain evidence="6 7">ALL</strain>
    </source>
</reference>
<dbReference type="PROSITE" id="PS00518">
    <property type="entry name" value="ZF_RING_1"/>
    <property type="match status" value="1"/>
</dbReference>
<dbReference type="InterPro" id="IPR001841">
    <property type="entry name" value="Znf_RING"/>
</dbReference>
<proteinExistence type="predicted"/>
<dbReference type="InterPro" id="IPR013083">
    <property type="entry name" value="Znf_RING/FYVE/PHD"/>
</dbReference>
<dbReference type="EMBL" id="AZBU02000005">
    <property type="protein sequence ID" value="TKR77795.1"/>
    <property type="molecule type" value="Genomic_DNA"/>
</dbReference>
<evidence type="ECO:0000259" key="5">
    <source>
        <dbReference type="PROSITE" id="PS50089"/>
    </source>
</evidence>
<dbReference type="GO" id="GO:0008270">
    <property type="term" value="F:zinc ion binding"/>
    <property type="evidence" value="ECO:0007669"/>
    <property type="project" value="UniProtKB-KW"/>
</dbReference>
<dbReference type="SUPFAM" id="SSF57850">
    <property type="entry name" value="RING/U-box"/>
    <property type="match status" value="1"/>
</dbReference>
<evidence type="ECO:0000256" key="2">
    <source>
        <dbReference type="ARBA" id="ARBA00022771"/>
    </source>
</evidence>
<gene>
    <name evidence="6" type="ORF">L596_018707</name>
</gene>
<dbReference type="Proteomes" id="UP000298663">
    <property type="component" value="Unassembled WGS sequence"/>
</dbReference>
<dbReference type="InterPro" id="IPR017907">
    <property type="entry name" value="Znf_RING_CS"/>
</dbReference>
<comment type="caution">
    <text evidence="6">The sequence shown here is derived from an EMBL/GenBank/DDBJ whole genome shotgun (WGS) entry which is preliminary data.</text>
</comment>
<evidence type="ECO:0000256" key="1">
    <source>
        <dbReference type="ARBA" id="ARBA00022723"/>
    </source>
</evidence>
<reference evidence="6 7" key="1">
    <citation type="journal article" date="2015" name="Genome Biol.">
        <title>Comparative genomics of Steinernema reveals deeply conserved gene regulatory networks.</title>
        <authorList>
            <person name="Dillman A.R."/>
            <person name="Macchietto M."/>
            <person name="Porter C.F."/>
            <person name="Rogers A."/>
            <person name="Williams B."/>
            <person name="Antoshechkin I."/>
            <person name="Lee M.M."/>
            <person name="Goodwin Z."/>
            <person name="Lu X."/>
            <person name="Lewis E.E."/>
            <person name="Goodrich-Blair H."/>
            <person name="Stock S.P."/>
            <person name="Adams B.J."/>
            <person name="Sternberg P.W."/>
            <person name="Mortazavi A."/>
        </authorList>
    </citation>
    <scope>NUCLEOTIDE SEQUENCE [LARGE SCALE GENOMIC DNA]</scope>
    <source>
        <strain evidence="6 7">ALL</strain>
    </source>
</reference>
<accession>A0A4V6A248</accession>